<protein>
    <submittedName>
        <fullName evidence="1">Uncharacterized protein</fullName>
    </submittedName>
</protein>
<name>A0A166D886_9AGAM</name>
<dbReference type="OrthoDB" id="3261690at2759"/>
<sequence>FALRDAGVEVVPRLVITGDDVNIETHDNDNCHPDTLIQGIWRQMPMDLISTSPNRKSSTAPAHTLLSPEQRDAVTWQLFLTLDLTRVFPHAYVYRLNGAAWKVLFDVYFPPKDSKLLHASAQNWPSMTYLARWQDLMSRVTLADSNRIRREVKVLFDKIKWLPNAKADRVWQTKTVKTKNVKFYPQGQPPAAAPHIAVN</sequence>
<feature type="non-terminal residue" evidence="1">
    <location>
        <position position="199"/>
    </location>
</feature>
<accession>A0A166D886</accession>
<proteinExistence type="predicted"/>
<keyword evidence="2" id="KW-1185">Reference proteome</keyword>
<feature type="non-terminal residue" evidence="1">
    <location>
        <position position="1"/>
    </location>
</feature>
<dbReference type="STRING" id="436010.A0A166D886"/>
<dbReference type="Proteomes" id="UP000076532">
    <property type="component" value="Unassembled WGS sequence"/>
</dbReference>
<evidence type="ECO:0000313" key="2">
    <source>
        <dbReference type="Proteomes" id="UP000076532"/>
    </source>
</evidence>
<dbReference type="AlphaFoldDB" id="A0A166D886"/>
<evidence type="ECO:0000313" key="1">
    <source>
        <dbReference type="EMBL" id="KZP14428.1"/>
    </source>
</evidence>
<reference evidence="1 2" key="1">
    <citation type="journal article" date="2016" name="Mol. Biol. Evol.">
        <title>Comparative Genomics of Early-Diverging Mushroom-Forming Fungi Provides Insights into the Origins of Lignocellulose Decay Capabilities.</title>
        <authorList>
            <person name="Nagy L.G."/>
            <person name="Riley R."/>
            <person name="Tritt A."/>
            <person name="Adam C."/>
            <person name="Daum C."/>
            <person name="Floudas D."/>
            <person name="Sun H."/>
            <person name="Yadav J.S."/>
            <person name="Pangilinan J."/>
            <person name="Larsson K.H."/>
            <person name="Matsuura K."/>
            <person name="Barry K."/>
            <person name="Labutti K."/>
            <person name="Kuo R."/>
            <person name="Ohm R.A."/>
            <person name="Bhattacharya S.S."/>
            <person name="Shirouzu T."/>
            <person name="Yoshinaga Y."/>
            <person name="Martin F.M."/>
            <person name="Grigoriev I.V."/>
            <person name="Hibbett D.S."/>
        </authorList>
    </citation>
    <scope>NUCLEOTIDE SEQUENCE [LARGE SCALE GENOMIC DNA]</scope>
    <source>
        <strain evidence="1 2">CBS 109695</strain>
    </source>
</reference>
<organism evidence="1 2">
    <name type="scientific">Athelia psychrophila</name>
    <dbReference type="NCBI Taxonomy" id="1759441"/>
    <lineage>
        <taxon>Eukaryota</taxon>
        <taxon>Fungi</taxon>
        <taxon>Dikarya</taxon>
        <taxon>Basidiomycota</taxon>
        <taxon>Agaricomycotina</taxon>
        <taxon>Agaricomycetes</taxon>
        <taxon>Agaricomycetidae</taxon>
        <taxon>Atheliales</taxon>
        <taxon>Atheliaceae</taxon>
        <taxon>Athelia</taxon>
    </lineage>
</organism>
<gene>
    <name evidence="1" type="ORF">FIBSPDRAFT_692528</name>
</gene>
<dbReference type="EMBL" id="KV417617">
    <property type="protein sequence ID" value="KZP14428.1"/>
    <property type="molecule type" value="Genomic_DNA"/>
</dbReference>